<keyword evidence="1" id="KW-1133">Transmembrane helix</keyword>
<dbReference type="InterPro" id="IPR029063">
    <property type="entry name" value="SAM-dependent_MTases_sf"/>
</dbReference>
<dbReference type="EMBL" id="JBHULH010000001">
    <property type="protein sequence ID" value="MFD2565860.1"/>
    <property type="molecule type" value="Genomic_DNA"/>
</dbReference>
<gene>
    <name evidence="2" type="ORF">ACFSRZ_00675</name>
</gene>
<accession>A0ABW5LMA1</accession>
<dbReference type="SUPFAM" id="SSF53335">
    <property type="entry name" value="S-adenosyl-L-methionine-dependent methyltransferases"/>
    <property type="match status" value="1"/>
</dbReference>
<name>A0ABW5LMA1_9FLAO</name>
<keyword evidence="2" id="KW-0489">Methyltransferase</keyword>
<dbReference type="EC" id="2.1.1.222" evidence="2"/>
<proteinExistence type="predicted"/>
<dbReference type="EC" id="2.1.1.64" evidence="2"/>
<keyword evidence="1" id="KW-0472">Membrane</keyword>
<protein>
    <submittedName>
        <fullName evidence="2">Class I SAM-dependent methyltransferase</fullName>
        <ecNumber evidence="2">2.1.1.222</ecNumber>
        <ecNumber evidence="2">2.1.1.64</ecNumber>
    </submittedName>
</protein>
<evidence type="ECO:0000313" key="2">
    <source>
        <dbReference type="EMBL" id="MFD2565860.1"/>
    </source>
</evidence>
<keyword evidence="2" id="KW-0808">Transferase</keyword>
<dbReference type="Pfam" id="PF13489">
    <property type="entry name" value="Methyltransf_23"/>
    <property type="match status" value="1"/>
</dbReference>
<dbReference type="RefSeq" id="WP_379664585.1">
    <property type="nucleotide sequence ID" value="NZ_JBHULH010000001.1"/>
</dbReference>
<organism evidence="2 3">
    <name type="scientific">Pseudotenacibaculum haliotis</name>
    <dbReference type="NCBI Taxonomy" id="1862138"/>
    <lineage>
        <taxon>Bacteria</taxon>
        <taxon>Pseudomonadati</taxon>
        <taxon>Bacteroidota</taxon>
        <taxon>Flavobacteriia</taxon>
        <taxon>Flavobacteriales</taxon>
        <taxon>Flavobacteriaceae</taxon>
        <taxon>Pseudotenacibaculum</taxon>
    </lineage>
</organism>
<dbReference type="Gene3D" id="3.40.50.150">
    <property type="entry name" value="Vaccinia Virus protein VP39"/>
    <property type="match status" value="1"/>
</dbReference>
<dbReference type="Proteomes" id="UP001597508">
    <property type="component" value="Unassembled WGS sequence"/>
</dbReference>
<dbReference type="PANTHER" id="PTHR43861">
    <property type="entry name" value="TRANS-ACONITATE 2-METHYLTRANSFERASE-RELATED"/>
    <property type="match status" value="1"/>
</dbReference>
<evidence type="ECO:0000256" key="1">
    <source>
        <dbReference type="SAM" id="Phobius"/>
    </source>
</evidence>
<dbReference type="GO" id="GO:0061542">
    <property type="term" value="F:3-demethylubiquinol 3-O-methyltransferase activity"/>
    <property type="evidence" value="ECO:0007669"/>
    <property type="project" value="UniProtKB-EC"/>
</dbReference>
<sequence length="219" mass="25181">MGNHKKSAEYYANVRPEMLKFIPNSATKILEVGCGEGNFSAQLMKDGVEIWAIEPNPNSAKNAAQKLTKVIEGTIDEKIGEVPDNYFDVIIMNDVIEHLLEPWDDIQKLKSKLNDEGVFVSSIPNVRYAKNIFNMLLKKDWKYTEHGILDSTHFRFFTKKSIRRMFESCGYEVVKSSGINRTKSMLYAPFSIIFNIPLLFTQLDMFYMQFATVAKKKKD</sequence>
<dbReference type="GO" id="GO:0032259">
    <property type="term" value="P:methylation"/>
    <property type="evidence" value="ECO:0007669"/>
    <property type="project" value="UniProtKB-KW"/>
</dbReference>
<dbReference type="CDD" id="cd02440">
    <property type="entry name" value="AdoMet_MTases"/>
    <property type="match status" value="1"/>
</dbReference>
<keyword evidence="3" id="KW-1185">Reference proteome</keyword>
<comment type="caution">
    <text evidence="2">The sequence shown here is derived from an EMBL/GenBank/DDBJ whole genome shotgun (WGS) entry which is preliminary data.</text>
</comment>
<dbReference type="GO" id="GO:0102208">
    <property type="term" value="F:2-polyprenyl-6-hydroxyphenol methylase activity"/>
    <property type="evidence" value="ECO:0007669"/>
    <property type="project" value="UniProtKB-EC"/>
</dbReference>
<reference evidence="3" key="1">
    <citation type="journal article" date="2019" name="Int. J. Syst. Evol. Microbiol.">
        <title>The Global Catalogue of Microorganisms (GCM) 10K type strain sequencing project: providing services to taxonomists for standard genome sequencing and annotation.</title>
        <authorList>
            <consortium name="The Broad Institute Genomics Platform"/>
            <consortium name="The Broad Institute Genome Sequencing Center for Infectious Disease"/>
            <person name="Wu L."/>
            <person name="Ma J."/>
        </authorList>
    </citation>
    <scope>NUCLEOTIDE SEQUENCE [LARGE SCALE GENOMIC DNA]</scope>
    <source>
        <strain evidence="3">KCTC 52127</strain>
    </source>
</reference>
<feature type="transmembrane region" description="Helical" evidence="1">
    <location>
        <begin position="186"/>
        <end position="208"/>
    </location>
</feature>
<evidence type="ECO:0000313" key="3">
    <source>
        <dbReference type="Proteomes" id="UP001597508"/>
    </source>
</evidence>
<keyword evidence="1" id="KW-0812">Transmembrane</keyword>